<dbReference type="SUPFAM" id="SSF55729">
    <property type="entry name" value="Acyl-CoA N-acyltransferases (Nat)"/>
    <property type="match status" value="1"/>
</dbReference>
<proteinExistence type="predicted"/>
<organism evidence="1 2">
    <name type="scientific">Cohnella boryungensis</name>
    <dbReference type="NCBI Taxonomy" id="768479"/>
    <lineage>
        <taxon>Bacteria</taxon>
        <taxon>Bacillati</taxon>
        <taxon>Bacillota</taxon>
        <taxon>Bacilli</taxon>
        <taxon>Bacillales</taxon>
        <taxon>Paenibacillaceae</taxon>
        <taxon>Cohnella</taxon>
    </lineage>
</organism>
<evidence type="ECO:0000313" key="2">
    <source>
        <dbReference type="Proteomes" id="UP001595755"/>
    </source>
</evidence>
<dbReference type="InterPro" id="IPR016181">
    <property type="entry name" value="Acyl_CoA_acyltransferase"/>
</dbReference>
<accession>A0ABV8SHH5</accession>
<gene>
    <name evidence="1" type="ORF">ACFO1S_26220</name>
</gene>
<sequence>MSIQFRKCDLEMDYEAYLRFLLRHHTELNLPYPFAVKLSFIGSPLLMGKALLAIDEDPYEIVAAIGFNYGTGAGGYEDRHICQIEVAFIAVAYRRTSLFRQGLRALLDTLRSDNPSVRQIQFWLSAEQEAGEPLFAKLARLPGAERSVDNKLVFCSIPFRELERYTRRIP</sequence>
<evidence type="ECO:0008006" key="3">
    <source>
        <dbReference type="Google" id="ProtNLM"/>
    </source>
</evidence>
<name>A0ABV8SHH5_9BACL</name>
<evidence type="ECO:0000313" key="1">
    <source>
        <dbReference type="EMBL" id="MFC4306922.1"/>
    </source>
</evidence>
<dbReference type="RefSeq" id="WP_204605933.1">
    <property type="nucleotide sequence ID" value="NZ_JBHSED010000068.1"/>
</dbReference>
<reference evidence="2" key="1">
    <citation type="journal article" date="2019" name="Int. J. Syst. Evol. Microbiol.">
        <title>The Global Catalogue of Microorganisms (GCM) 10K type strain sequencing project: providing services to taxonomists for standard genome sequencing and annotation.</title>
        <authorList>
            <consortium name="The Broad Institute Genomics Platform"/>
            <consortium name="The Broad Institute Genome Sequencing Center for Infectious Disease"/>
            <person name="Wu L."/>
            <person name="Ma J."/>
        </authorList>
    </citation>
    <scope>NUCLEOTIDE SEQUENCE [LARGE SCALE GENOMIC DNA]</scope>
    <source>
        <strain evidence="2">CGMCC 4.1641</strain>
    </source>
</reference>
<dbReference type="Proteomes" id="UP001595755">
    <property type="component" value="Unassembled WGS sequence"/>
</dbReference>
<protein>
    <recommendedName>
        <fullName evidence="3">GNAT family N-acetyltransferase</fullName>
    </recommendedName>
</protein>
<comment type="caution">
    <text evidence="1">The sequence shown here is derived from an EMBL/GenBank/DDBJ whole genome shotgun (WGS) entry which is preliminary data.</text>
</comment>
<dbReference type="EMBL" id="JBHSED010000068">
    <property type="protein sequence ID" value="MFC4306922.1"/>
    <property type="molecule type" value="Genomic_DNA"/>
</dbReference>
<keyword evidence="2" id="KW-1185">Reference proteome</keyword>